<dbReference type="Proteomes" id="UP000317550">
    <property type="component" value="Chromosome"/>
</dbReference>
<dbReference type="RefSeq" id="WP_144280456.1">
    <property type="nucleotide sequence ID" value="NZ_CP041730.1"/>
</dbReference>
<protein>
    <submittedName>
        <fullName evidence="1">Uncharacterized protein</fullName>
    </submittedName>
</protein>
<sequence length="112" mass="12870">MRVIIYDEAVATETLAEALREDAVIVLELARPIAREIQHKTSELFDEGEVPVQLEALFGHDIDTTFGWLHYMVNPEMFQLYTDEGVCTLIMKALERRRRQGSRLPVFATSVF</sequence>
<reference evidence="2" key="1">
    <citation type="submission" date="2019-07" db="EMBL/GenBank/DDBJ databases">
        <title>Chitinimonas sp. nov., isolated from Ny-Alesund, arctica soil.</title>
        <authorList>
            <person name="Xu Q."/>
            <person name="Peng F."/>
        </authorList>
    </citation>
    <scope>NUCLEOTIDE SEQUENCE [LARGE SCALE GENOMIC DNA]</scope>
    <source>
        <strain evidence="2">R3-44</strain>
    </source>
</reference>
<organism evidence="1 2">
    <name type="scientific">Chitinimonas arctica</name>
    <dbReference type="NCBI Taxonomy" id="2594795"/>
    <lineage>
        <taxon>Bacteria</taxon>
        <taxon>Pseudomonadati</taxon>
        <taxon>Pseudomonadota</taxon>
        <taxon>Betaproteobacteria</taxon>
        <taxon>Neisseriales</taxon>
        <taxon>Chitinibacteraceae</taxon>
        <taxon>Chitinimonas</taxon>
    </lineage>
</organism>
<evidence type="ECO:0000313" key="2">
    <source>
        <dbReference type="Proteomes" id="UP000317550"/>
    </source>
</evidence>
<evidence type="ECO:0000313" key="1">
    <source>
        <dbReference type="EMBL" id="QDQ29074.1"/>
    </source>
</evidence>
<dbReference type="KEGG" id="cari:FNU76_23490"/>
<name>A0A516SLN6_9NEIS</name>
<keyword evidence="2" id="KW-1185">Reference proteome</keyword>
<proteinExistence type="predicted"/>
<dbReference type="EMBL" id="CP041730">
    <property type="protein sequence ID" value="QDQ29074.1"/>
    <property type="molecule type" value="Genomic_DNA"/>
</dbReference>
<dbReference type="AlphaFoldDB" id="A0A516SLN6"/>
<accession>A0A516SLN6</accession>
<gene>
    <name evidence="1" type="ORF">FNU76_23490</name>
</gene>